<dbReference type="Proteomes" id="UP000580517">
    <property type="component" value="Unassembled WGS sequence"/>
</dbReference>
<dbReference type="AlphaFoldDB" id="A0A853F5U9"/>
<name>A0A853F5U9_9BURK</name>
<evidence type="ECO:0000313" key="2">
    <source>
        <dbReference type="EMBL" id="NYT35359.1"/>
    </source>
</evidence>
<dbReference type="InterPro" id="IPR021333">
    <property type="entry name" value="DUF2946"/>
</dbReference>
<evidence type="ECO:0000256" key="1">
    <source>
        <dbReference type="SAM" id="Phobius"/>
    </source>
</evidence>
<dbReference type="EMBL" id="JACCEW010000001">
    <property type="protein sequence ID" value="NYT35359.1"/>
    <property type="molecule type" value="Genomic_DNA"/>
</dbReference>
<organism evidence="2 3">
    <name type="scientific">Allopusillimonas soli</name>
    <dbReference type="NCBI Taxonomy" id="659016"/>
    <lineage>
        <taxon>Bacteria</taxon>
        <taxon>Pseudomonadati</taxon>
        <taxon>Pseudomonadota</taxon>
        <taxon>Betaproteobacteria</taxon>
        <taxon>Burkholderiales</taxon>
        <taxon>Alcaligenaceae</taxon>
        <taxon>Allopusillimonas</taxon>
    </lineage>
</organism>
<sequence length="143" mass="15109">MNKYLTVRHRRPRVSVTKGIRHVVYCLMLFAFVCRAMIPVGFMPSANASGDMPGMILCSAGMATGVEGGEAPQNNKHDHDRGAHAVCPFSALNLQAALSFSGGVLESTTSVAATIVVYTAHAQQSNQMSAGPPLGPRAPPIFL</sequence>
<proteinExistence type="predicted"/>
<keyword evidence="3" id="KW-1185">Reference proteome</keyword>
<keyword evidence="1" id="KW-0472">Membrane</keyword>
<keyword evidence="1" id="KW-0812">Transmembrane</keyword>
<dbReference type="Pfam" id="PF11162">
    <property type="entry name" value="DUF2946"/>
    <property type="match status" value="1"/>
</dbReference>
<dbReference type="RefSeq" id="WP_129967241.1">
    <property type="nucleotide sequence ID" value="NZ_JACCEW010000001.1"/>
</dbReference>
<evidence type="ECO:0008006" key="4">
    <source>
        <dbReference type="Google" id="ProtNLM"/>
    </source>
</evidence>
<dbReference type="OrthoDB" id="8687275at2"/>
<feature type="transmembrane region" description="Helical" evidence="1">
    <location>
        <begin position="20"/>
        <end position="42"/>
    </location>
</feature>
<gene>
    <name evidence="2" type="ORF">H0A68_00605</name>
</gene>
<accession>A0A853F5U9</accession>
<comment type="caution">
    <text evidence="2">The sequence shown here is derived from an EMBL/GenBank/DDBJ whole genome shotgun (WGS) entry which is preliminary data.</text>
</comment>
<evidence type="ECO:0000313" key="3">
    <source>
        <dbReference type="Proteomes" id="UP000580517"/>
    </source>
</evidence>
<reference evidence="2 3" key="1">
    <citation type="submission" date="2020-07" db="EMBL/GenBank/DDBJ databases">
        <title>Taxonomic revisions and descriptions of new bacterial species based on genomic comparisons in the high-G+C-content subgroup of the family Alcaligenaceae.</title>
        <authorList>
            <person name="Szabo A."/>
            <person name="Felfoldi T."/>
        </authorList>
    </citation>
    <scope>NUCLEOTIDE SEQUENCE [LARGE SCALE GENOMIC DNA]</scope>
    <source>
        <strain evidence="2 3">DSM 25264</strain>
    </source>
</reference>
<protein>
    <recommendedName>
        <fullName evidence="4">DUF2946 domain-containing protein</fullName>
    </recommendedName>
</protein>
<keyword evidence="1" id="KW-1133">Transmembrane helix</keyword>